<gene>
    <name evidence="3" type="primary">LOC104236613</name>
</gene>
<evidence type="ECO:0000313" key="2">
    <source>
        <dbReference type="Proteomes" id="UP000189701"/>
    </source>
</evidence>
<keyword evidence="1" id="KW-0732">Signal</keyword>
<dbReference type="RefSeq" id="XP_009788872.1">
    <property type="nucleotide sequence ID" value="XM_009790570.1"/>
</dbReference>
<dbReference type="STRING" id="4096.A0A1U7X9T6"/>
<sequence>MVKLSNMIFVFLGLLVVICTTKAREVPSEKGLTDQKNFVGFGGVGGFSGIGSNGLPVGGVGGGVGGLGGGVGGGVGGASGLGGVGGLAFDSVAKKIR</sequence>
<organism evidence="2 3">
    <name type="scientific">Nicotiana sylvestris</name>
    <name type="common">Wood tobacco</name>
    <name type="synonym">South American tobacco</name>
    <dbReference type="NCBI Taxonomy" id="4096"/>
    <lineage>
        <taxon>Eukaryota</taxon>
        <taxon>Viridiplantae</taxon>
        <taxon>Streptophyta</taxon>
        <taxon>Embryophyta</taxon>
        <taxon>Tracheophyta</taxon>
        <taxon>Spermatophyta</taxon>
        <taxon>Magnoliopsida</taxon>
        <taxon>eudicotyledons</taxon>
        <taxon>Gunneridae</taxon>
        <taxon>Pentapetalae</taxon>
        <taxon>asterids</taxon>
        <taxon>lamiids</taxon>
        <taxon>Solanales</taxon>
        <taxon>Solanaceae</taxon>
        <taxon>Nicotianoideae</taxon>
        <taxon>Nicotianeae</taxon>
        <taxon>Nicotiana</taxon>
    </lineage>
</organism>
<feature type="signal peptide" evidence="1">
    <location>
        <begin position="1"/>
        <end position="23"/>
    </location>
</feature>
<dbReference type="PANTHER" id="PTHR34463">
    <property type="entry name" value="GLYCINE-RICH PROTEIN"/>
    <property type="match status" value="1"/>
</dbReference>
<protein>
    <submittedName>
        <fullName evidence="3">Glycine-rich cell wall structural protein-like</fullName>
    </submittedName>
</protein>
<reference evidence="2" key="1">
    <citation type="journal article" date="2013" name="Genome Biol.">
        <title>Reference genomes and transcriptomes of Nicotiana sylvestris and Nicotiana tomentosiformis.</title>
        <authorList>
            <person name="Sierro N."/>
            <person name="Battey J.N."/>
            <person name="Ouadi S."/>
            <person name="Bovet L."/>
            <person name="Goepfert S."/>
            <person name="Bakaher N."/>
            <person name="Peitsch M.C."/>
            <person name="Ivanov N.V."/>
        </authorList>
    </citation>
    <scope>NUCLEOTIDE SEQUENCE [LARGE SCALE GENOMIC DNA]</scope>
</reference>
<dbReference type="OrthoDB" id="1306350at2759"/>
<accession>A0A1U7X9T6</accession>
<evidence type="ECO:0000256" key="1">
    <source>
        <dbReference type="SAM" id="SignalP"/>
    </source>
</evidence>
<reference evidence="3" key="2">
    <citation type="submission" date="2025-08" db="UniProtKB">
        <authorList>
            <consortium name="RefSeq"/>
        </authorList>
    </citation>
    <scope>IDENTIFICATION</scope>
    <source>
        <tissue evidence="3">Leaf</tissue>
    </source>
</reference>
<dbReference type="eggNOG" id="ENOG502R1WG">
    <property type="taxonomic scope" value="Eukaryota"/>
</dbReference>
<feature type="chain" id="PRO_5010552464" evidence="1">
    <location>
        <begin position="24"/>
        <end position="97"/>
    </location>
</feature>
<evidence type="ECO:0000313" key="3">
    <source>
        <dbReference type="RefSeq" id="XP_009788872.1"/>
    </source>
</evidence>
<keyword evidence="2" id="KW-1185">Reference proteome</keyword>
<dbReference type="Proteomes" id="UP000189701">
    <property type="component" value="Unplaced"/>
</dbReference>
<proteinExistence type="predicted"/>
<name>A0A1U7X9T6_NICSY</name>
<dbReference type="AlphaFoldDB" id="A0A1U7X9T6"/>
<dbReference type="PANTHER" id="PTHR34463:SF11">
    <property type="entry name" value="GLYCINE-RICH PROTEIN LIKE"/>
    <property type="match status" value="1"/>
</dbReference>